<evidence type="ECO:0000313" key="2">
    <source>
        <dbReference type="EMBL" id="OGK06347.1"/>
    </source>
</evidence>
<dbReference type="InterPro" id="IPR011047">
    <property type="entry name" value="Quinoprotein_ADH-like_sf"/>
</dbReference>
<accession>A0A1F7FIN4</accession>
<dbReference type="EMBL" id="MFYX01000033">
    <property type="protein sequence ID" value="OGK06347.1"/>
    <property type="molecule type" value="Genomic_DNA"/>
</dbReference>
<dbReference type="SUPFAM" id="SSF50998">
    <property type="entry name" value="Quinoprotein alcohol dehydrogenase-like"/>
    <property type="match status" value="1"/>
</dbReference>
<proteinExistence type="predicted"/>
<comment type="caution">
    <text evidence="2">The sequence shown here is derived from an EMBL/GenBank/DDBJ whole genome shotgun (WGS) entry which is preliminary data.</text>
</comment>
<keyword evidence="1" id="KW-0732">Signal</keyword>
<dbReference type="Gene3D" id="2.80.10.50">
    <property type="match status" value="1"/>
</dbReference>
<evidence type="ECO:0000313" key="3">
    <source>
        <dbReference type="Proteomes" id="UP000179243"/>
    </source>
</evidence>
<feature type="chain" id="PRO_5009528756" description="Bulb-type lectin domain-containing protein" evidence="1">
    <location>
        <begin position="23"/>
        <end position="388"/>
    </location>
</feature>
<evidence type="ECO:0000256" key="1">
    <source>
        <dbReference type="SAM" id="SignalP"/>
    </source>
</evidence>
<dbReference type="Proteomes" id="UP000179243">
    <property type="component" value="Unassembled WGS sequence"/>
</dbReference>
<dbReference type="PANTHER" id="PTHR42754:SF1">
    <property type="entry name" value="LIPOPROTEIN"/>
    <property type="match status" value="1"/>
</dbReference>
<dbReference type="PANTHER" id="PTHR42754">
    <property type="entry name" value="ENDOGLUCANASE"/>
    <property type="match status" value="1"/>
</dbReference>
<feature type="signal peptide" evidence="1">
    <location>
        <begin position="1"/>
        <end position="22"/>
    </location>
</feature>
<name>A0A1F7FIN4_UNCRA</name>
<evidence type="ECO:0008006" key="4">
    <source>
        <dbReference type="Google" id="ProtNLM"/>
    </source>
</evidence>
<protein>
    <recommendedName>
        <fullName evidence="4">Bulb-type lectin domain-containing protein</fullName>
    </recommendedName>
</protein>
<reference evidence="2 3" key="1">
    <citation type="journal article" date="2016" name="Nat. Commun.">
        <title>Thousands of microbial genomes shed light on interconnected biogeochemical processes in an aquifer system.</title>
        <authorList>
            <person name="Anantharaman K."/>
            <person name="Brown C.T."/>
            <person name="Hug L.A."/>
            <person name="Sharon I."/>
            <person name="Castelle C.J."/>
            <person name="Probst A.J."/>
            <person name="Thomas B.C."/>
            <person name="Singh A."/>
            <person name="Wilkins M.J."/>
            <person name="Karaoz U."/>
            <person name="Brodie E.L."/>
            <person name="Williams K.H."/>
            <person name="Hubbard S.S."/>
            <person name="Banfield J.F."/>
        </authorList>
    </citation>
    <scope>NUCLEOTIDE SEQUENCE [LARGE SCALE GENOMIC DNA]</scope>
</reference>
<gene>
    <name evidence="2" type="ORF">A2519_08735</name>
</gene>
<organism evidence="2 3">
    <name type="scientific">Candidatus Raymondbacteria bacterium RIFOXYD12_FULL_49_13</name>
    <dbReference type="NCBI Taxonomy" id="1817890"/>
    <lineage>
        <taxon>Bacteria</taxon>
        <taxon>Raymondiibacteriota</taxon>
    </lineage>
</organism>
<sequence>MKKNIFIALAVLTGFATGYSQAPDISWTKLFSKDTLGAKTGDQDDIRSHYVVETHDRGFALTGHCCCRHCNGDMFVIRTDSAGTIIWTLRSDDSSRNEVANCIQETGDHGFITAGFTQGSSFNMYYVVRIDSIGNTLWAKKYGSSGSGDFANANSIKQTPDGGFIIAGYTFPRASSHSLVYIIRIDANGDTMWSRTFGGTKNDWARDILVTADSGYVVCGATESFGAGGSDVYLLRLDKNGNLAWSKTFGTEANDGGYSICQSLDGGFVVTGYTNDYQDVYLVKTDTNGNAVWTKTIGSPGTSEHGRSVKALSEGGYIIGGLTGADSTCGYLVRTDEQGNVMWTKTIAGDSPDYPLYCVQATADGGIIATGRDDIGEFHTQLIKLNGR</sequence>
<dbReference type="AlphaFoldDB" id="A0A1F7FIN4"/>